<dbReference type="HOGENOM" id="CLU_2061764_0_0_1"/>
<proteinExistence type="predicted"/>
<reference evidence="1 2" key="1">
    <citation type="submission" date="2014-04" db="EMBL/GenBank/DDBJ databases">
        <title>Evolutionary Origins and Diversification of the Mycorrhizal Mutualists.</title>
        <authorList>
            <consortium name="DOE Joint Genome Institute"/>
            <consortium name="Mycorrhizal Genomics Consortium"/>
            <person name="Kohler A."/>
            <person name="Kuo A."/>
            <person name="Nagy L.G."/>
            <person name="Floudas D."/>
            <person name="Copeland A."/>
            <person name="Barry K.W."/>
            <person name="Cichocki N."/>
            <person name="Veneault-Fourrey C."/>
            <person name="LaButti K."/>
            <person name="Lindquist E.A."/>
            <person name="Lipzen A."/>
            <person name="Lundell T."/>
            <person name="Morin E."/>
            <person name="Murat C."/>
            <person name="Riley R."/>
            <person name="Ohm R."/>
            <person name="Sun H."/>
            <person name="Tunlid A."/>
            <person name="Henrissat B."/>
            <person name="Grigoriev I.V."/>
            <person name="Hibbett D.S."/>
            <person name="Martin F."/>
        </authorList>
    </citation>
    <scope>NUCLEOTIDE SEQUENCE [LARGE SCALE GENOMIC DNA]</scope>
    <source>
        <strain evidence="1 2">FD-317 M1</strain>
    </source>
</reference>
<dbReference type="AlphaFoldDB" id="A0A0D0CK37"/>
<evidence type="ECO:0000313" key="2">
    <source>
        <dbReference type="Proteomes" id="UP000053593"/>
    </source>
</evidence>
<keyword evidence="2" id="KW-1185">Reference proteome</keyword>
<gene>
    <name evidence="1" type="ORF">GYMLUDRAFT_248655</name>
</gene>
<dbReference type="Proteomes" id="UP000053593">
    <property type="component" value="Unassembled WGS sequence"/>
</dbReference>
<name>A0A0D0CK37_9AGAR</name>
<protein>
    <submittedName>
        <fullName evidence="1">Unplaced genomic scaffold GYMLUscaffold_58, whole genome shotgun sequence</fullName>
    </submittedName>
</protein>
<evidence type="ECO:0000313" key="1">
    <source>
        <dbReference type="EMBL" id="KIK55403.1"/>
    </source>
</evidence>
<accession>A0A0D0CK37</accession>
<dbReference type="EMBL" id="KN834806">
    <property type="protein sequence ID" value="KIK55403.1"/>
    <property type="molecule type" value="Genomic_DNA"/>
</dbReference>
<sequence length="119" mass="13212">MFHSPPSTAAQYHYRPCPTHPYSFIPSRSPINKSSTPSCKHPKNFSHALLDPIHIPAGMQPEFSTGCLVEEEPQGEDTGEVGERGWGGGKVLGLGWNWVRMQVKAQNKRELCGTIWVVI</sequence>
<organism evidence="1 2">
    <name type="scientific">Collybiopsis luxurians FD-317 M1</name>
    <dbReference type="NCBI Taxonomy" id="944289"/>
    <lineage>
        <taxon>Eukaryota</taxon>
        <taxon>Fungi</taxon>
        <taxon>Dikarya</taxon>
        <taxon>Basidiomycota</taxon>
        <taxon>Agaricomycotina</taxon>
        <taxon>Agaricomycetes</taxon>
        <taxon>Agaricomycetidae</taxon>
        <taxon>Agaricales</taxon>
        <taxon>Marasmiineae</taxon>
        <taxon>Omphalotaceae</taxon>
        <taxon>Collybiopsis</taxon>
        <taxon>Collybiopsis luxurians</taxon>
    </lineage>
</organism>